<dbReference type="InterPro" id="IPR005000">
    <property type="entry name" value="Aldolase/citrate-lyase_domain"/>
</dbReference>
<dbReference type="Gene3D" id="3.20.20.60">
    <property type="entry name" value="Phosphoenolpyruvate-binding domains"/>
    <property type="match status" value="1"/>
</dbReference>
<dbReference type="GO" id="GO:0005737">
    <property type="term" value="C:cytoplasm"/>
    <property type="evidence" value="ECO:0007669"/>
    <property type="project" value="TreeGrafter"/>
</dbReference>
<feature type="compositionally biased region" description="Basic and acidic residues" evidence="3">
    <location>
        <begin position="495"/>
        <end position="506"/>
    </location>
</feature>
<protein>
    <recommendedName>
        <fullName evidence="4">HpcH/HpaI aldolase/citrate lyase domain-containing protein</fullName>
    </recommendedName>
</protein>
<dbReference type="EMBL" id="JAHCVI010000005">
    <property type="protein sequence ID" value="KAG7284604.1"/>
    <property type="molecule type" value="Genomic_DNA"/>
</dbReference>
<comment type="caution">
    <text evidence="5">The sequence shown here is derived from an EMBL/GenBank/DDBJ whole genome shotgun (WGS) entry which is preliminary data.</text>
</comment>
<dbReference type="Proteomes" id="UP001197093">
    <property type="component" value="Unassembled WGS sequence"/>
</dbReference>
<dbReference type="InterPro" id="IPR015813">
    <property type="entry name" value="Pyrv/PenolPyrv_kinase-like_dom"/>
</dbReference>
<dbReference type="InterPro" id="IPR040442">
    <property type="entry name" value="Pyrv_kinase-like_dom_sf"/>
</dbReference>
<dbReference type="Pfam" id="PF03328">
    <property type="entry name" value="HpcH_HpaI"/>
    <property type="match status" value="1"/>
</dbReference>
<dbReference type="SUPFAM" id="SSF51621">
    <property type="entry name" value="Phosphoenolpyruvate/pyruvate domain"/>
    <property type="match status" value="1"/>
</dbReference>
<dbReference type="GO" id="GO:0046872">
    <property type="term" value="F:metal ion binding"/>
    <property type="evidence" value="ECO:0007669"/>
    <property type="project" value="UniProtKB-KW"/>
</dbReference>
<keyword evidence="1" id="KW-0479">Metal-binding</keyword>
<gene>
    <name evidence="5" type="ORF">NEMBOFW57_009209</name>
</gene>
<dbReference type="PANTHER" id="PTHR30502:SF8">
    <property type="entry name" value="SYNTHASE, PUTATIVE-RELATED"/>
    <property type="match status" value="1"/>
</dbReference>
<dbReference type="InterPro" id="IPR050251">
    <property type="entry name" value="HpcH-HpaI_aldolase"/>
</dbReference>
<dbReference type="GO" id="GO:0016832">
    <property type="term" value="F:aldehyde-lyase activity"/>
    <property type="evidence" value="ECO:0007669"/>
    <property type="project" value="TreeGrafter"/>
</dbReference>
<feature type="region of interest" description="Disordered" evidence="3">
    <location>
        <begin position="495"/>
        <end position="526"/>
    </location>
</feature>
<evidence type="ECO:0000259" key="4">
    <source>
        <dbReference type="Pfam" id="PF03328"/>
    </source>
</evidence>
<organism evidence="5 6">
    <name type="scientific">Staphylotrichum longicolle</name>
    <dbReference type="NCBI Taxonomy" id="669026"/>
    <lineage>
        <taxon>Eukaryota</taxon>
        <taxon>Fungi</taxon>
        <taxon>Dikarya</taxon>
        <taxon>Ascomycota</taxon>
        <taxon>Pezizomycotina</taxon>
        <taxon>Sordariomycetes</taxon>
        <taxon>Sordariomycetidae</taxon>
        <taxon>Sordariales</taxon>
        <taxon>Chaetomiaceae</taxon>
        <taxon>Staphylotrichum</taxon>
    </lineage>
</organism>
<feature type="compositionally biased region" description="Basic and acidic residues" evidence="3">
    <location>
        <begin position="11"/>
        <end position="22"/>
    </location>
</feature>
<feature type="domain" description="HpcH/HpaI aldolase/citrate lyase" evidence="4">
    <location>
        <begin position="248"/>
        <end position="467"/>
    </location>
</feature>
<keyword evidence="2" id="KW-0456">Lyase</keyword>
<evidence type="ECO:0000313" key="5">
    <source>
        <dbReference type="EMBL" id="KAG7284604.1"/>
    </source>
</evidence>
<proteinExistence type="predicted"/>
<sequence>MSSWKATEPAKPGDETVAHEPTSENLGPTSKKIGALQANPLRTSTGALSPTRSSFTVSSGVLLWGHIVPMHYGSLQGTAFTNNAASAPEPDLGGTIIQHTHTYRSAARVGKWKIRGYLSDRREEDDGGDGAMEHTGWVICHEDVNPMDLLRRAKAIGAYGEEWGLDFLRAYKRDCENVVIDEEYSPVERVFEKPNGQRSGAYVRMPGGEYEFILTYPGNLREAIRQAKEDPRKTLVGVAQGIPSVFLTKVMASAKPDFIWMDVEHGVYDRSTLYDCIHAAQHHSEGKTLVVCRIPKHDEVSLTTALDAGAAGLVIPHTESAQDIRDKVKEVFYPPLGQRSFSPWTFTPGISNQSLYANDEWNMKSSNNHICLIAQIESVEGLNNIEEIAAMPEVDGLMFGPGDYSADAGINFSLAAPPPQAFIDAMTKFVTVAHKYGKPLFGAAQSPAMIPMMLQQGYKALAVTFDVWGVANMVNDGMNEARAIIEQSIDAAKESSDVKQAVDDSKVANGSVDNTGEVVTGRTHSS</sequence>
<feature type="region of interest" description="Disordered" evidence="3">
    <location>
        <begin position="1"/>
        <end position="31"/>
    </location>
</feature>
<dbReference type="PANTHER" id="PTHR30502">
    <property type="entry name" value="2-KETO-3-DEOXY-L-RHAMNONATE ALDOLASE"/>
    <property type="match status" value="1"/>
</dbReference>
<name>A0AAD4EP02_9PEZI</name>
<evidence type="ECO:0000256" key="2">
    <source>
        <dbReference type="ARBA" id="ARBA00023239"/>
    </source>
</evidence>
<evidence type="ECO:0000256" key="3">
    <source>
        <dbReference type="SAM" id="MobiDB-lite"/>
    </source>
</evidence>
<keyword evidence="6" id="KW-1185">Reference proteome</keyword>
<dbReference type="AlphaFoldDB" id="A0AAD4EP02"/>
<accession>A0AAD4EP02</accession>
<reference evidence="5" key="1">
    <citation type="submission" date="2023-02" db="EMBL/GenBank/DDBJ databases">
        <authorList>
            <person name="Palmer J.M."/>
        </authorList>
    </citation>
    <scope>NUCLEOTIDE SEQUENCE</scope>
    <source>
        <strain evidence="5">FW57</strain>
    </source>
</reference>
<evidence type="ECO:0000313" key="6">
    <source>
        <dbReference type="Proteomes" id="UP001197093"/>
    </source>
</evidence>
<evidence type="ECO:0000256" key="1">
    <source>
        <dbReference type="ARBA" id="ARBA00022723"/>
    </source>
</evidence>